<evidence type="ECO:0000256" key="10">
    <source>
        <dbReference type="ARBA" id="ARBA00022884"/>
    </source>
</evidence>
<dbReference type="InterPro" id="IPR049560">
    <property type="entry name" value="MeTrfase_RsmB-F_NOP2_cat"/>
</dbReference>
<feature type="binding site" evidence="14">
    <location>
        <position position="298"/>
    </location>
    <ligand>
        <name>S-adenosyl-L-methionine</name>
        <dbReference type="ChEBI" id="CHEBI:59789"/>
    </ligand>
</feature>
<dbReference type="FunFam" id="3.30.70.1170:FF:000002">
    <property type="entry name" value="Ribosomal RNA small subunit methyltransferase B"/>
    <property type="match status" value="1"/>
</dbReference>
<keyword evidence="9 14" id="KW-0949">S-adenosyl-L-methionine</keyword>
<dbReference type="Proteomes" id="UP000076625">
    <property type="component" value="Unassembled WGS sequence"/>
</dbReference>
<gene>
    <name evidence="16" type="ORF">AVW16_05865</name>
</gene>
<keyword evidence="17" id="KW-1185">Reference proteome</keyword>
<evidence type="ECO:0000256" key="4">
    <source>
        <dbReference type="ARBA" id="ARBA00012140"/>
    </source>
</evidence>
<evidence type="ECO:0000256" key="6">
    <source>
        <dbReference type="ARBA" id="ARBA00022552"/>
    </source>
</evidence>
<dbReference type="PANTHER" id="PTHR22807">
    <property type="entry name" value="NOP2 YEAST -RELATED NOL1/NOP2/FMU SUN DOMAIN-CONTAINING"/>
    <property type="match status" value="1"/>
</dbReference>
<comment type="subcellular location">
    <subcellularLocation>
        <location evidence="2">Cytoplasm</location>
    </subcellularLocation>
</comment>
<dbReference type="PRINTS" id="PR02008">
    <property type="entry name" value="RCMTFAMILY"/>
</dbReference>
<comment type="caution">
    <text evidence="16">The sequence shown here is derived from an EMBL/GenBank/DDBJ whole genome shotgun (WGS) entry which is preliminary data.</text>
</comment>
<evidence type="ECO:0000256" key="12">
    <source>
        <dbReference type="ARBA" id="ARBA00031088"/>
    </source>
</evidence>
<evidence type="ECO:0000313" key="16">
    <source>
        <dbReference type="EMBL" id="KZE34843.1"/>
    </source>
</evidence>
<organism evidence="16 17">
    <name type="scientific">Crenobacter luteus</name>
    <dbReference type="NCBI Taxonomy" id="1452487"/>
    <lineage>
        <taxon>Bacteria</taxon>
        <taxon>Pseudomonadati</taxon>
        <taxon>Pseudomonadota</taxon>
        <taxon>Betaproteobacteria</taxon>
        <taxon>Neisseriales</taxon>
        <taxon>Neisseriaceae</taxon>
        <taxon>Crenobacter</taxon>
    </lineage>
</organism>
<dbReference type="GO" id="GO:0008649">
    <property type="term" value="F:rRNA methyltransferase activity"/>
    <property type="evidence" value="ECO:0007669"/>
    <property type="project" value="InterPro"/>
</dbReference>
<comment type="similarity">
    <text evidence="3 14">Belongs to the class I-like SAM-binding methyltransferase superfamily. RsmB/NOP family.</text>
</comment>
<evidence type="ECO:0000259" key="15">
    <source>
        <dbReference type="PROSITE" id="PS51686"/>
    </source>
</evidence>
<dbReference type="InterPro" id="IPR023267">
    <property type="entry name" value="RCMT"/>
</dbReference>
<dbReference type="PANTHER" id="PTHR22807:SF61">
    <property type="entry name" value="NOL1_NOP2_SUN FAMILY PROTEIN _ ANTITERMINATION NUSB DOMAIN-CONTAINING PROTEIN"/>
    <property type="match status" value="1"/>
</dbReference>
<keyword evidence="5" id="KW-0963">Cytoplasm</keyword>
<comment type="function">
    <text evidence="1">Specifically methylates the cytosine at position 967 (m5C967) of 16S rRNA.</text>
</comment>
<name>A0A161SEC8_9NEIS</name>
<evidence type="ECO:0000256" key="14">
    <source>
        <dbReference type="PROSITE-ProRule" id="PRU01023"/>
    </source>
</evidence>
<evidence type="ECO:0000256" key="2">
    <source>
        <dbReference type="ARBA" id="ARBA00004496"/>
    </source>
</evidence>
<keyword evidence="8 14" id="KW-0808">Transferase</keyword>
<evidence type="ECO:0000256" key="3">
    <source>
        <dbReference type="ARBA" id="ARBA00007494"/>
    </source>
</evidence>
<feature type="active site" description="Nucleophile" evidence="14">
    <location>
        <position position="370"/>
    </location>
</feature>
<evidence type="ECO:0000256" key="13">
    <source>
        <dbReference type="ARBA" id="ARBA00047283"/>
    </source>
</evidence>
<comment type="catalytic activity">
    <reaction evidence="13">
        <text>cytidine(967) in 16S rRNA + S-adenosyl-L-methionine = 5-methylcytidine(967) in 16S rRNA + S-adenosyl-L-homocysteine + H(+)</text>
        <dbReference type="Rhea" id="RHEA:42748"/>
        <dbReference type="Rhea" id="RHEA-COMP:10219"/>
        <dbReference type="Rhea" id="RHEA-COMP:10220"/>
        <dbReference type="ChEBI" id="CHEBI:15378"/>
        <dbReference type="ChEBI" id="CHEBI:57856"/>
        <dbReference type="ChEBI" id="CHEBI:59789"/>
        <dbReference type="ChEBI" id="CHEBI:74483"/>
        <dbReference type="ChEBI" id="CHEBI:82748"/>
        <dbReference type="EC" id="2.1.1.176"/>
    </reaction>
</comment>
<feature type="domain" description="SAM-dependent MTase RsmB/NOP-type" evidence="15">
    <location>
        <begin position="162"/>
        <end position="416"/>
    </location>
</feature>
<dbReference type="EC" id="2.1.1.176" evidence="4"/>
<dbReference type="OrthoDB" id="9810297at2"/>
<dbReference type="FunFam" id="3.40.50.150:FF:000022">
    <property type="entry name" value="Ribosomal RNA small subunit methyltransferase B"/>
    <property type="match status" value="1"/>
</dbReference>
<dbReference type="InterPro" id="IPR004573">
    <property type="entry name" value="rRNA_ssu_MeTfrase_B"/>
</dbReference>
<dbReference type="SUPFAM" id="SSF48013">
    <property type="entry name" value="NusB-like"/>
    <property type="match status" value="1"/>
</dbReference>
<dbReference type="InterPro" id="IPR018314">
    <property type="entry name" value="RsmB/NOL1/NOP2-like_CS"/>
</dbReference>
<evidence type="ECO:0000256" key="11">
    <source>
        <dbReference type="ARBA" id="ARBA00030399"/>
    </source>
</evidence>
<dbReference type="InterPro" id="IPR035926">
    <property type="entry name" value="NusB-like_sf"/>
</dbReference>
<dbReference type="InterPro" id="IPR054728">
    <property type="entry name" value="RsmB-like_ferredoxin"/>
</dbReference>
<dbReference type="Pfam" id="PF01029">
    <property type="entry name" value="NusB"/>
    <property type="match status" value="1"/>
</dbReference>
<proteinExistence type="inferred from homology"/>
<dbReference type="InterPro" id="IPR001678">
    <property type="entry name" value="MeTrfase_RsmB-F_NOP2_dom"/>
</dbReference>
<dbReference type="InterPro" id="IPR029063">
    <property type="entry name" value="SAM-dependent_MTases_sf"/>
</dbReference>
<feature type="binding site" evidence="14">
    <location>
        <position position="317"/>
    </location>
    <ligand>
        <name>S-adenosyl-L-methionine</name>
        <dbReference type="ChEBI" id="CHEBI:59789"/>
    </ligand>
</feature>
<dbReference type="GO" id="GO:0003723">
    <property type="term" value="F:RNA binding"/>
    <property type="evidence" value="ECO:0007669"/>
    <property type="project" value="UniProtKB-UniRule"/>
</dbReference>
<evidence type="ECO:0000256" key="1">
    <source>
        <dbReference type="ARBA" id="ARBA00002724"/>
    </source>
</evidence>
<dbReference type="Gene3D" id="3.30.70.1170">
    <property type="entry name" value="Sun protein, domain 3"/>
    <property type="match status" value="1"/>
</dbReference>
<dbReference type="RefSeq" id="WP_066609951.1">
    <property type="nucleotide sequence ID" value="NZ_LQQU01000005.1"/>
</dbReference>
<keyword evidence="10 14" id="KW-0694">RNA-binding</keyword>
<accession>A0A161SEC8</accession>
<dbReference type="Gene3D" id="3.40.50.150">
    <property type="entry name" value="Vaccinia Virus protein VP39"/>
    <property type="match status" value="1"/>
</dbReference>
<evidence type="ECO:0000256" key="7">
    <source>
        <dbReference type="ARBA" id="ARBA00022603"/>
    </source>
</evidence>
<dbReference type="EMBL" id="LQQU01000005">
    <property type="protein sequence ID" value="KZE34843.1"/>
    <property type="molecule type" value="Genomic_DNA"/>
</dbReference>
<keyword evidence="7 14" id="KW-0489">Methyltransferase</keyword>
<dbReference type="InterPro" id="IPR006027">
    <property type="entry name" value="NusB_RsmB_TIM44"/>
</dbReference>
<dbReference type="Pfam" id="PF01189">
    <property type="entry name" value="Methyltr_RsmB-F"/>
    <property type="match status" value="1"/>
</dbReference>
<dbReference type="STRING" id="1452487.AVW16_05865"/>
<dbReference type="NCBIfam" id="TIGR00563">
    <property type="entry name" value="rsmB"/>
    <property type="match status" value="1"/>
</dbReference>
<feature type="binding site" evidence="14">
    <location>
        <begin position="250"/>
        <end position="256"/>
    </location>
    <ligand>
        <name>S-adenosyl-L-methionine</name>
        <dbReference type="ChEBI" id="CHEBI:59789"/>
    </ligand>
</feature>
<dbReference type="GO" id="GO:0005737">
    <property type="term" value="C:cytoplasm"/>
    <property type="evidence" value="ECO:0007669"/>
    <property type="project" value="UniProtKB-SubCell"/>
</dbReference>
<feature type="binding site" evidence="14">
    <location>
        <position position="272"/>
    </location>
    <ligand>
        <name>S-adenosyl-L-methionine</name>
        <dbReference type="ChEBI" id="CHEBI:59789"/>
    </ligand>
</feature>
<dbReference type="PROSITE" id="PS01153">
    <property type="entry name" value="NOL1_NOP2_SUN"/>
    <property type="match status" value="1"/>
</dbReference>
<dbReference type="Gene3D" id="1.10.940.10">
    <property type="entry name" value="NusB-like"/>
    <property type="match status" value="1"/>
</dbReference>
<dbReference type="PROSITE" id="PS51686">
    <property type="entry name" value="SAM_MT_RSMB_NOP"/>
    <property type="match status" value="1"/>
</dbReference>
<evidence type="ECO:0000313" key="17">
    <source>
        <dbReference type="Proteomes" id="UP000076625"/>
    </source>
</evidence>
<keyword evidence="6" id="KW-0698">rRNA processing</keyword>
<dbReference type="Gene3D" id="1.10.287.730">
    <property type="entry name" value="Helix hairpin bin"/>
    <property type="match status" value="1"/>
</dbReference>
<evidence type="ECO:0000256" key="9">
    <source>
        <dbReference type="ARBA" id="ARBA00022691"/>
    </source>
</evidence>
<dbReference type="AlphaFoldDB" id="A0A161SEC8"/>
<evidence type="ECO:0000256" key="5">
    <source>
        <dbReference type="ARBA" id="ARBA00022490"/>
    </source>
</evidence>
<dbReference type="SUPFAM" id="SSF53335">
    <property type="entry name" value="S-adenosyl-L-methionine-dependent methyltransferases"/>
    <property type="match status" value="1"/>
</dbReference>
<dbReference type="GO" id="GO:0006355">
    <property type="term" value="P:regulation of DNA-templated transcription"/>
    <property type="evidence" value="ECO:0007669"/>
    <property type="project" value="InterPro"/>
</dbReference>
<dbReference type="Pfam" id="PF22458">
    <property type="entry name" value="RsmF-B_ferredox"/>
    <property type="match status" value="1"/>
</dbReference>
<reference evidence="17" key="1">
    <citation type="submission" date="2016-01" db="EMBL/GenBank/DDBJ databases">
        <title>Draft genome of Chromobacterium sp. F49.</title>
        <authorList>
            <person name="Hong K.W."/>
        </authorList>
    </citation>
    <scope>NUCLEOTIDE SEQUENCE [LARGE SCALE GENOMIC DNA]</scope>
    <source>
        <strain evidence="17">CN10</strain>
    </source>
</reference>
<sequence>MTSLQTLAATVLARLDDGRTLTDTLADLARRHPELPASTRAALQDVAYGSVRRLAELRFVLRALVPRPLPEPALERLLMVAIYQLAHTRAAPYAVVDGAVTEAGRLAGGRFKGLVNGALRNFQRQRDELLAKAARDLEAGTNHPRWWVDKLKQAYPKQWLAIVEADNSHPPMTLRVNRRHTDADGYLATLAEAGLEAEKLSGHAVRLGRPLPVRDLPGFADGVVSVQDFGAQQAALKLDVADGQRVLDACAAPGGKTGHLLELAELDLTALDVDATRLARVADNLDRLKLAATLKAADAARVDTWWDGVPFDRILADVPCSASGVVRRHPDIKWLRRPGDFQTLARQQSAMLDALWGCLASGGKMLYATCSIFPEENRQQLAAFLARHPDAASLGDETLTPCERHDGFYYALLEKR</sequence>
<protein>
    <recommendedName>
        <fullName evidence="4">16S rRNA (cytosine(967)-C(5))-methyltransferase</fullName>
        <ecNumber evidence="4">2.1.1.176</ecNumber>
    </recommendedName>
    <alternativeName>
        <fullName evidence="11">16S rRNA m5C967 methyltransferase</fullName>
    </alternativeName>
    <alternativeName>
        <fullName evidence="12">rRNA (cytosine-C(5)-)-methyltransferase RsmB</fullName>
    </alternativeName>
</protein>
<dbReference type="NCBIfam" id="NF008149">
    <property type="entry name" value="PRK10901.1"/>
    <property type="match status" value="1"/>
</dbReference>
<evidence type="ECO:0000256" key="8">
    <source>
        <dbReference type="ARBA" id="ARBA00022679"/>
    </source>
</evidence>